<gene>
    <name evidence="8" type="ORF">B5807_11136</name>
</gene>
<proteinExistence type="predicted"/>
<dbReference type="Gene3D" id="1.20.1720.10">
    <property type="entry name" value="Multidrug resistance protein D"/>
    <property type="match status" value="1"/>
</dbReference>
<dbReference type="Proteomes" id="UP000193240">
    <property type="component" value="Unassembled WGS sequence"/>
</dbReference>
<protein>
    <recommendedName>
        <fullName evidence="7">Major facilitator superfamily (MFS) profile domain-containing protein</fullName>
    </recommendedName>
</protein>
<dbReference type="GO" id="GO:0022857">
    <property type="term" value="F:transmembrane transporter activity"/>
    <property type="evidence" value="ECO:0007669"/>
    <property type="project" value="InterPro"/>
</dbReference>
<feature type="transmembrane region" description="Helical" evidence="6">
    <location>
        <begin position="405"/>
        <end position="423"/>
    </location>
</feature>
<name>A0A1Y2LK86_EPING</name>
<feature type="transmembrane region" description="Helical" evidence="6">
    <location>
        <begin position="263"/>
        <end position="282"/>
    </location>
</feature>
<evidence type="ECO:0000256" key="6">
    <source>
        <dbReference type="SAM" id="Phobius"/>
    </source>
</evidence>
<feature type="transmembrane region" description="Helical" evidence="6">
    <location>
        <begin position="125"/>
        <end position="145"/>
    </location>
</feature>
<keyword evidence="9" id="KW-1185">Reference proteome</keyword>
<feature type="compositionally biased region" description="Polar residues" evidence="5">
    <location>
        <begin position="22"/>
        <end position="34"/>
    </location>
</feature>
<reference evidence="8 9" key="1">
    <citation type="journal article" date="2017" name="Genome Announc.">
        <title>Genome sequence of the saprophytic ascomycete Epicoccum nigrum ICMP 19927 strain isolated from New Zealand.</title>
        <authorList>
            <person name="Fokin M."/>
            <person name="Fleetwood D."/>
            <person name="Weir B.S."/>
            <person name="Villas-Boas S.G."/>
        </authorList>
    </citation>
    <scope>NUCLEOTIDE SEQUENCE [LARGE SCALE GENOMIC DNA]</scope>
    <source>
        <strain evidence="8 9">ICMP 19927</strain>
    </source>
</reference>
<comment type="subcellular location">
    <subcellularLocation>
        <location evidence="1">Membrane</location>
        <topology evidence="1">Multi-pass membrane protein</topology>
    </subcellularLocation>
</comment>
<evidence type="ECO:0000256" key="5">
    <source>
        <dbReference type="SAM" id="MobiDB-lite"/>
    </source>
</evidence>
<dbReference type="GO" id="GO:0005886">
    <property type="term" value="C:plasma membrane"/>
    <property type="evidence" value="ECO:0007669"/>
    <property type="project" value="TreeGrafter"/>
</dbReference>
<dbReference type="SUPFAM" id="SSF103473">
    <property type="entry name" value="MFS general substrate transporter"/>
    <property type="match status" value="1"/>
</dbReference>
<feature type="transmembrane region" description="Helical" evidence="6">
    <location>
        <begin position="212"/>
        <end position="232"/>
    </location>
</feature>
<feature type="domain" description="Major facilitator superfamily (MFS) profile" evidence="7">
    <location>
        <begin position="59"/>
        <end position="564"/>
    </location>
</feature>
<dbReference type="InterPro" id="IPR011701">
    <property type="entry name" value="MFS"/>
</dbReference>
<dbReference type="PANTHER" id="PTHR23501">
    <property type="entry name" value="MAJOR FACILITATOR SUPERFAMILY"/>
    <property type="match status" value="1"/>
</dbReference>
<feature type="transmembrane region" description="Helical" evidence="6">
    <location>
        <begin position="435"/>
        <end position="461"/>
    </location>
</feature>
<feature type="transmembrane region" description="Helical" evidence="6">
    <location>
        <begin position="54"/>
        <end position="74"/>
    </location>
</feature>
<dbReference type="Pfam" id="PF07690">
    <property type="entry name" value="MFS_1"/>
    <property type="match status" value="1"/>
</dbReference>
<dbReference type="InParanoid" id="A0A1Y2LK86"/>
<feature type="region of interest" description="Disordered" evidence="5">
    <location>
        <begin position="1"/>
        <end position="34"/>
    </location>
</feature>
<feature type="transmembrane region" description="Helical" evidence="6">
    <location>
        <begin position="294"/>
        <end position="313"/>
    </location>
</feature>
<dbReference type="AlphaFoldDB" id="A0A1Y2LK86"/>
<evidence type="ECO:0000313" key="8">
    <source>
        <dbReference type="EMBL" id="OSS44301.1"/>
    </source>
</evidence>
<dbReference type="EMBL" id="KZ107858">
    <property type="protein sequence ID" value="OSS44301.1"/>
    <property type="molecule type" value="Genomic_DNA"/>
</dbReference>
<dbReference type="InterPro" id="IPR036259">
    <property type="entry name" value="MFS_trans_sf"/>
</dbReference>
<evidence type="ECO:0000256" key="4">
    <source>
        <dbReference type="ARBA" id="ARBA00023136"/>
    </source>
</evidence>
<dbReference type="PANTHER" id="PTHR23501:SF43">
    <property type="entry name" value="MULTIDRUG TRANSPORTER, PUTATIVE (AFU_ORTHOLOGUE AFUA_6G03040)-RELATED"/>
    <property type="match status" value="1"/>
</dbReference>
<evidence type="ECO:0000256" key="3">
    <source>
        <dbReference type="ARBA" id="ARBA00022989"/>
    </source>
</evidence>
<dbReference type="PROSITE" id="PS50850">
    <property type="entry name" value="MFS"/>
    <property type="match status" value="1"/>
</dbReference>
<evidence type="ECO:0000259" key="7">
    <source>
        <dbReference type="PROSITE" id="PS50850"/>
    </source>
</evidence>
<dbReference type="InterPro" id="IPR020846">
    <property type="entry name" value="MFS_dom"/>
</dbReference>
<feature type="transmembrane region" description="Helical" evidence="6">
    <location>
        <begin position="94"/>
        <end position="113"/>
    </location>
</feature>
<evidence type="ECO:0000256" key="2">
    <source>
        <dbReference type="ARBA" id="ARBA00022692"/>
    </source>
</evidence>
<accession>A0A1Y2LK86</accession>
<sequence length="576" mass="62302">MNPSPKSSTPAGSIAAEPGERLQQSTVEPKYSDSNAAVSRSMDLKEVPDYLHGWRLHCTTFGICLGLFLVNMEVTIVSTSSLAIANDLQSYDKLGWILTGYLITYTGFIIPWAKSSDVFGRKTCIIASLVLFIIFSGACAAAQTINQLIICRVFQGLGAAGGFALVLLFIHGMVPKNKWPLYSSFMAATISIANLAGPLVGGALSEPNTWRWVFLLNVPAGAVAVVTLTIAVPRGFPFHVKRASQISEKSDIRSYMMPRLQRLDLIGALVLIAAALLLTTGLLEGGAQWEWDSAQSIVLLILSGILWLTFFWWERLVTLKTHWPQEPMFPWRFVNNRQLMGVLLSSLLNGLPFYIIVILIPQRLETVNGESPIASGIKLLSYTLVAAVGGIMANVMVATINIAPIYIMWFFAVLNTLGTGLLINLPSTTSISPQLYGYAAIAGIGIGGTWSIAILYIGFVVDDQDIGTASGALVEFRILGGALGLAIASATMESYLRQELPALVAPEQLQLILKNTAVIKTLPPNVRNAILEVFADGYTLQMKVTAGISALQVLAVGMIWKNPQVFVAGKKIKTNQ</sequence>
<evidence type="ECO:0000313" key="9">
    <source>
        <dbReference type="Proteomes" id="UP000193240"/>
    </source>
</evidence>
<dbReference type="OMA" id="FFAWEWY"/>
<feature type="transmembrane region" description="Helical" evidence="6">
    <location>
        <begin position="380"/>
        <end position="398"/>
    </location>
</feature>
<feature type="compositionally biased region" description="Polar residues" evidence="5">
    <location>
        <begin position="1"/>
        <end position="11"/>
    </location>
</feature>
<evidence type="ECO:0000256" key="1">
    <source>
        <dbReference type="ARBA" id="ARBA00004141"/>
    </source>
</evidence>
<organism evidence="8 9">
    <name type="scientific">Epicoccum nigrum</name>
    <name type="common">Soil fungus</name>
    <name type="synonym">Epicoccum purpurascens</name>
    <dbReference type="NCBI Taxonomy" id="105696"/>
    <lineage>
        <taxon>Eukaryota</taxon>
        <taxon>Fungi</taxon>
        <taxon>Dikarya</taxon>
        <taxon>Ascomycota</taxon>
        <taxon>Pezizomycotina</taxon>
        <taxon>Dothideomycetes</taxon>
        <taxon>Pleosporomycetidae</taxon>
        <taxon>Pleosporales</taxon>
        <taxon>Pleosporineae</taxon>
        <taxon>Didymellaceae</taxon>
        <taxon>Epicoccum</taxon>
    </lineage>
</organism>
<keyword evidence="2 6" id="KW-0812">Transmembrane</keyword>
<feature type="transmembrane region" description="Helical" evidence="6">
    <location>
        <begin position="157"/>
        <end position="174"/>
    </location>
</feature>
<keyword evidence="3 6" id="KW-1133">Transmembrane helix</keyword>
<feature type="transmembrane region" description="Helical" evidence="6">
    <location>
        <begin position="181"/>
        <end position="200"/>
    </location>
</feature>
<feature type="transmembrane region" description="Helical" evidence="6">
    <location>
        <begin position="473"/>
        <end position="492"/>
    </location>
</feature>
<keyword evidence="4 6" id="KW-0472">Membrane</keyword>
<dbReference type="Gene3D" id="1.20.1250.20">
    <property type="entry name" value="MFS general substrate transporter like domains"/>
    <property type="match status" value="1"/>
</dbReference>
<feature type="transmembrane region" description="Helical" evidence="6">
    <location>
        <begin position="339"/>
        <end position="360"/>
    </location>
</feature>